<dbReference type="EMBL" id="UFQS01000822">
    <property type="protein sequence ID" value="SSX07060.1"/>
    <property type="molecule type" value="Genomic_DNA"/>
</dbReference>
<evidence type="ECO:0000256" key="7">
    <source>
        <dbReference type="SAM" id="MobiDB-lite"/>
    </source>
</evidence>
<dbReference type="CDD" id="cd15543">
    <property type="entry name" value="PHD_RSF1"/>
    <property type="match status" value="1"/>
</dbReference>
<feature type="compositionally biased region" description="Low complexity" evidence="7">
    <location>
        <begin position="2861"/>
        <end position="2875"/>
    </location>
</feature>
<dbReference type="OMA" id="GLAYWCQ"/>
<feature type="compositionally biased region" description="Basic and acidic residues" evidence="7">
    <location>
        <begin position="1181"/>
        <end position="1192"/>
    </location>
</feature>
<feature type="compositionally biased region" description="Basic and acidic residues" evidence="7">
    <location>
        <begin position="1140"/>
        <end position="1152"/>
    </location>
</feature>
<feature type="region of interest" description="Disordered" evidence="7">
    <location>
        <begin position="2738"/>
        <end position="3072"/>
    </location>
</feature>
<sequence>MSSGLANPDFAIICAFFERFSDLCGIEKQDSKQLIEWLSNTDDVHPDLAELHMKLLRKLRKTVHASKWEKALIKFCYMSTSMQDAWEIERFGYKKASLAVKLRVLKALLEYQFDLNVKFKNAINLATANDLRGTPIGKDEFGNAYWYFLDDKCNIFIYQENPDDETWRLVANNREELVQLIQKLKDRTPVAPPNEDIIDEEDSSNSIPEIPLKIKTEENRLDEEQKEPEIEKDINSSNKMSSLKITLKQPNEAGVSEIINKNEETESIHSTHEVTSHQSSDSPLKLTITTKSRKGTPRKTTNVSETVEDQSSTDLLENENPPDKETPAKRGRGGRPRKSKSPISSKTPPKQETPPSMKITTKRGGTTRGGKRARRSGRNTRSHKASDSDEVGSEIEDPVLHVKGEGSGVENKSLSMVFECSEVIEENLMMFYGEGSGHQCLVGNPQPNNDTTTNKSKIEDTTTTPILKQTFFFGSPGCLKNKPMSSGGSIFGSTSMFSFGGQATFGASSSTTKIKTNEMKDENISKTVTDNISFKPCISYTSPKPLQSLPVSKLGNTQNFEDIIDDDLEPSDDTSEIKNCESEEIRIQLKNSTQDTQNLSKNSKEISAFDSSISTENLSSLKQDESSPQLDKTTSNFSLEKTPEIHNENNIVSSESIISNIPLPESAPPKEVPEKSIREHSSVENTSQIITLSEISLPEEHGQSDDYVTLKDKQDEASNISSEIQDEISLSDIPLPPEPSNVEVIKQLSVVEDNRIEEKEPFATSIEIEVTSQKDDKVEDISHKESDSVLPVNTKLMDEDSESSENINKTSLSPRTSHRQENIVVDESGDDCNKEKESDTAIIQDNEDVVTKSIMHDEESSEKTNTYSLPPGSSLREERSDEAIPTSEAQEIEKSCVEKIEVNEAISQENDKQVEELSHKESNLLLSVDAKSINEEGELSEPPRPSPKEEVTEISINKDGESLKTIIDPLPLGPSTREEVTNEVRPTSDGGENCKETNESFLHIDEESNQKNDEKVEEPIHQESVLPKPIKEDGESPQKTNKDPLPPREEITDEVRPASEVGDKIQETKESCVENIEINEELNKNNDEQVAEFSNKESNLLLSVGAINEEGESSEPPRPSTKEEVTEKVIPTCEGEDDYHEIKESCIEKNEINAELNQNDNEQVKDNSNKESKSLDASSIKVDDEKTQDSNKTHTKLTSLVPYDSEDSTSMSSLIENDKQITEKCLDMQRKIEDQSNNSTLNYTDDTDKQFVMEKKLQLETQIVEKISSTANLPTEDKNASNTEEVKTNVNALPTTYNESISCSSTSKISDEKNLVQVTVEVETSKTTEKDVEVHKNSVTYFEENTSVLSSTNLNENIQMVSESKSITGYCSSENNIKSGQNVFSEQLSRVETSPTEKQKDSTIPANNEPLSLTTQTGKLTDSQSMQEPSQAIKTMSSENVSEKSIELSCKTFKDVEQKTDDSTDNKLNVDIIKEDLLNKNNKREYEIKEIEGEMMQNKILETSENAHTKFENTTALKPESPPHTLIKTQDICGKDKKHDSALMNFAVAESKIEKEIFKRNTQLQNRSEQPEEINEKICPKSEIREEMEGESSRAIQIIEEKTELSCKMDGSEICKNDNENLKEEIFKQTPKRMDLVVEKIKEQEKLDSTLEDEKVKKVETPTELSTEYQEKKKRAKTELTGSFKERILFRPQFDIIQTTEVQQPSTSSKEITIQEKQEQITKTENIVEKSSAEHSNVSSVDQEPEEQQQFVPFDESQNANDALYASSTESSKNEITDDTSIYVSKRKKAVQRTTFNDFSVSKLIGNDRSNRKDEKCNENETCIKENSISANTEKCMTTSPVKHSIESMMAKSPRSSPSPNLQTNEQTEPLDLQKVSIPENVLDKVCSVNEEKVKIVQENTNRKRSRGRGRRKESNDLDSCPSHTENILEQNIEQPPPKKQQIIETPAEEKSSFDLSTEQQQIVQTETITSTCKTQEEPPSKVRARGRKKAVPVKHETEKEDIVKNINVDELKPPEQKNNMEVQTKRPRKSVSPEKIIPNTVIADLKLASPEKIAPKLRAKALAKKTVSHEANESTNQVENQSKTVEKEDLRIKPSIENTDVEKEVRSSRTRQKRMPNEQVINTPTIKELKTDDISPIKPISRSRKRRMSEEESHKRQSSESETDLFDQHIAAEHPINSSDEDFNAPTGKRAKIRGKQIDSSLRKEIELKKQQEIPTTSASEDDNLPKTRGGRQTRRSTQMILSSPTDKKRNLINDSTTSPSKEELAKKVEDKKVTDVTTSHATEKIEEEPTVGRRGKGKRRNEPASKTQDKASNFDVNTIAQNVEILSKCVDENKVSDESIPVKSPDTKKAKIENTEPVNEPKAEQTVQEPKKRGGRPKKSTSLETTQQVSEITPSKKSINAVSSEIDPSNVIQTVDNDTPVRQSRRIAQAKIREEAERRKMEEIMLAQLKADNEKKKKQEAKDKDFVPKGFKVSSDSDNEDSNSSSRKRTRNKKGKKDKKTWRTSDESSSDDPEEEEDHNSEPDVRHAELKSDHEFSCESEDEDGQVVPTKRARTVKKEDQSEIDDDNPEHACQKCHKTDHPEWILLCDSCDKGYHCSCLKPVLFLIPEGDWYCPPCQHVKLVDILEQKLVDFDDLTRQLELAEISRQRAEKLAAEKEAEEKAEKERFDAERKIEEELNAKKKASSNSSNSSDDQSSESDSDDDKPLYKLRKRNQAPLTYNFNEYDEMINRAIKKDMEEVEEANQGSGNAGRGKDISTIIEADKEEKRRKSLALDDHEVNNEKELGETSESEKSDKKTENESEDEGIKREKVEKTVGSKKPRKKQRRKLNQLDSSSNEDDPTDESFKGTSDNSSDEENFSASSAETESSLELAAYRRKGNKDGRPYATRRRRQTRIDQKFINDDSGEESDVKPTRKKKKKSDSEEFELSDDSEEGSVVSEESEDVDSEELCDDSDSDSDDSQYRWSKKKKKRESSGVSIQAAGKQPRKGFGKKRSTKKVEDEDKAFRAGISKKKILGEKKNKEESDDSDDSDKPIRKTRGRQMHYLEDDFESSDEGIKPGVFRPDTPPEEREAFIRKQEEIKRMLAEKNAEGAKALAIPNIEAPADNISIIPASVIETAKVLDADYHKIKPGQSVFDDLPDDFNPDEMDDEELAKMMEEEDFAQHQLKLAGESKNKKLKEGESPSKKPLIMPDPSVLPTNLVKLPKQVEKKLKKKKEEEDIESEQSVLVQAPIANIPTEAEIKAREIQSSQHLLSKPFNIGPPNVTIANQNQLSGKASSILQQHHGPPPHLYQGPPRYPPGANLPPHVYAQMRPGIQPHPGMPSFTGHPPQHLSNMYPQNMRMPSNLNPALRSLMNMPPNLPQNSQHHQLSHQRQHGVPPMNSLMAMSQIPPGTRGPPPPMHRNLPPPLQKDIQSTSLPTSRTPPKIQQPVIQQKETSPVITQKPEEEVTPVKKRGRRKKITPLRDDLPKTDPNQSMMQMKPEFKVQGVTSAQSEGPKLSVVGQPQLFSLTQSAPASVITRVIPQSTGLANISKTSPGPSTVLQQPPQLYSKSPPHPSQRGTSSSAGTTPPLSIPSKSSPHLPSTEPGRLSAIHSQPSAYRHSPSSVIYHGGPPPGSGRVYNEPMPIHHRILHGAPNASGTTPIGARSPTHRPAGYPGQYPPHHMGPHQYGPYPYPAPPPSSTSTPSTENRSPAHSASSAGSPYQPPGNRTPQTFSNEDDRPRSESTGAASGGGGAGEFSGLVSYFSSQHDDLNS</sequence>
<dbReference type="GO" id="GO:0045892">
    <property type="term" value="P:negative regulation of DNA-templated transcription"/>
    <property type="evidence" value="ECO:0007669"/>
    <property type="project" value="TreeGrafter"/>
</dbReference>
<dbReference type="PROSITE" id="PS50827">
    <property type="entry name" value="DDT"/>
    <property type="match status" value="1"/>
</dbReference>
<dbReference type="SUPFAM" id="SSF57903">
    <property type="entry name" value="FYVE/PHD zinc finger"/>
    <property type="match status" value="1"/>
</dbReference>
<reference evidence="10" key="1">
    <citation type="submission" date="2018-04" db="EMBL/GenBank/DDBJ databases">
        <authorList>
            <person name="Go L.Y."/>
            <person name="Mitchell J.A."/>
        </authorList>
    </citation>
    <scope>NUCLEOTIDE SEQUENCE</scope>
    <source>
        <tissue evidence="10">Whole organism</tissue>
    </source>
</reference>
<feature type="compositionally biased region" description="Basic residues" evidence="7">
    <location>
        <begin position="3454"/>
        <end position="3464"/>
    </location>
</feature>
<feature type="compositionally biased region" description="Basic and acidic residues" evidence="7">
    <location>
        <begin position="266"/>
        <end position="275"/>
    </location>
</feature>
<keyword evidence="4" id="KW-0862">Zinc</keyword>
<evidence type="ECO:0000256" key="1">
    <source>
        <dbReference type="ARBA" id="ARBA00004123"/>
    </source>
</evidence>
<dbReference type="Gene3D" id="3.30.40.10">
    <property type="entry name" value="Zinc/RING finger domain, C3HC4 (zinc finger)"/>
    <property type="match status" value="1"/>
</dbReference>
<feature type="compositionally biased region" description="Low complexity" evidence="7">
    <location>
        <begin position="3426"/>
        <end position="3437"/>
    </location>
</feature>
<dbReference type="GO" id="GO:0042393">
    <property type="term" value="F:histone binding"/>
    <property type="evidence" value="ECO:0007669"/>
    <property type="project" value="TreeGrafter"/>
</dbReference>
<dbReference type="InterPro" id="IPR013083">
    <property type="entry name" value="Znf_RING/FYVE/PHD"/>
</dbReference>
<keyword evidence="5" id="KW-0539">Nucleus</keyword>
<feature type="compositionally biased region" description="Basic and acidic residues" evidence="7">
    <location>
        <begin position="2433"/>
        <end position="2445"/>
    </location>
</feature>
<dbReference type="InterPro" id="IPR018501">
    <property type="entry name" value="DDT_dom"/>
</dbReference>
<feature type="compositionally biased region" description="Basic and acidic residues" evidence="7">
    <location>
        <begin position="772"/>
        <end position="787"/>
    </location>
</feature>
<feature type="compositionally biased region" description="Polar residues" evidence="7">
    <location>
        <begin position="276"/>
        <end position="290"/>
    </location>
</feature>
<feature type="region of interest" description="Disordered" evidence="7">
    <location>
        <begin position="1728"/>
        <end position="1759"/>
    </location>
</feature>
<feature type="compositionally biased region" description="Acidic residues" evidence="7">
    <location>
        <begin position="2510"/>
        <end position="2521"/>
    </location>
</feature>
<gene>
    <name evidence="10" type="primary">CSON014502</name>
</gene>
<dbReference type="GO" id="GO:0031213">
    <property type="term" value="C:RSF complex"/>
    <property type="evidence" value="ECO:0007669"/>
    <property type="project" value="InterPro"/>
</dbReference>
<feature type="region of interest" description="Disordered" evidence="7">
    <location>
        <begin position="3392"/>
        <end position="3478"/>
    </location>
</feature>
<dbReference type="InterPro" id="IPR019787">
    <property type="entry name" value="Znf_PHD-finger"/>
</dbReference>
<evidence type="ECO:0000256" key="6">
    <source>
        <dbReference type="PROSITE-ProRule" id="PRU00146"/>
    </source>
</evidence>
<feature type="region of interest" description="Disordered" evidence="7">
    <location>
        <begin position="3173"/>
        <end position="3200"/>
    </location>
</feature>
<dbReference type="SMART" id="SM00249">
    <property type="entry name" value="PHD"/>
    <property type="match status" value="1"/>
</dbReference>
<dbReference type="GO" id="GO:0008270">
    <property type="term" value="F:zinc ion binding"/>
    <property type="evidence" value="ECO:0007669"/>
    <property type="project" value="UniProtKB-KW"/>
</dbReference>
<feature type="compositionally biased region" description="Pro residues" evidence="7">
    <location>
        <begin position="3396"/>
        <end position="3411"/>
    </location>
</feature>
<evidence type="ECO:0000313" key="10">
    <source>
        <dbReference type="EMBL" id="SSX07060.1"/>
    </source>
</evidence>
<feature type="compositionally biased region" description="Basic and acidic residues" evidence="7">
    <location>
        <begin position="2453"/>
        <end position="2469"/>
    </location>
</feature>
<feature type="region of interest" description="Disordered" evidence="7">
    <location>
        <begin position="1386"/>
        <end position="1425"/>
    </location>
</feature>
<feature type="region of interest" description="Disordered" evidence="7">
    <location>
        <begin position="2681"/>
        <end position="2714"/>
    </location>
</feature>
<feature type="region of interest" description="Disordered" evidence="7">
    <location>
        <begin position="772"/>
        <end position="892"/>
    </location>
</feature>
<feature type="compositionally biased region" description="Basic residues" evidence="7">
    <location>
        <begin position="2819"/>
        <end position="2831"/>
    </location>
</feature>
<dbReference type="VEuPathDB" id="VectorBase:CSON014502"/>
<feature type="compositionally biased region" description="Basic and acidic residues" evidence="7">
    <location>
        <begin position="2202"/>
        <end position="2213"/>
    </location>
</feature>
<dbReference type="Pfam" id="PF00628">
    <property type="entry name" value="PHD"/>
    <property type="match status" value="1"/>
</dbReference>
<feature type="compositionally biased region" description="Basic and acidic residues" evidence="7">
    <location>
        <begin position="2085"/>
        <end position="2108"/>
    </location>
</feature>
<feature type="domain" description="DDT" evidence="9">
    <location>
        <begin position="4"/>
        <end position="65"/>
    </location>
</feature>
<evidence type="ECO:0000256" key="4">
    <source>
        <dbReference type="ARBA" id="ARBA00022833"/>
    </source>
</evidence>
<feature type="compositionally biased region" description="Polar residues" evidence="7">
    <location>
        <begin position="2074"/>
        <end position="2084"/>
    </location>
</feature>
<dbReference type="InterPro" id="IPR001965">
    <property type="entry name" value="Znf_PHD"/>
</dbReference>
<feature type="compositionally biased region" description="Basic and acidic residues" evidence="7">
    <location>
        <begin position="1994"/>
        <end position="2016"/>
    </location>
</feature>
<feature type="compositionally biased region" description="Basic and acidic residues" evidence="7">
    <location>
        <begin position="992"/>
        <end position="1021"/>
    </location>
</feature>
<evidence type="ECO:0000256" key="3">
    <source>
        <dbReference type="ARBA" id="ARBA00022771"/>
    </source>
</evidence>
<evidence type="ECO:0000313" key="11">
    <source>
        <dbReference type="EMBL" id="SSX27403.1"/>
    </source>
</evidence>
<feature type="compositionally biased region" description="Polar residues" evidence="7">
    <location>
        <begin position="1854"/>
        <end position="1868"/>
    </location>
</feature>
<feature type="compositionally biased region" description="Basic and acidic residues" evidence="7">
    <location>
        <begin position="1162"/>
        <end position="1174"/>
    </location>
</feature>
<feature type="compositionally biased region" description="Basic residues" evidence="7">
    <location>
        <begin position="1983"/>
        <end position="1993"/>
    </location>
</feature>
<name>A0A336L1J9_CULSO</name>
<feature type="compositionally biased region" description="Basic and acidic residues" evidence="7">
    <location>
        <begin position="212"/>
        <end position="234"/>
    </location>
</feature>
<proteinExistence type="predicted"/>
<keyword evidence="3 6" id="KW-0863">Zinc-finger</keyword>
<comment type="subcellular location">
    <subcellularLocation>
        <location evidence="1">Nucleus</location>
    </subcellularLocation>
</comment>
<dbReference type="PROSITE" id="PS01359">
    <property type="entry name" value="ZF_PHD_1"/>
    <property type="match status" value="1"/>
</dbReference>
<feature type="compositionally biased region" description="Polar residues" evidence="7">
    <location>
        <begin position="3531"/>
        <end position="3553"/>
    </location>
</feature>
<organism evidence="10">
    <name type="scientific">Culicoides sonorensis</name>
    <name type="common">Biting midge</name>
    <dbReference type="NCBI Taxonomy" id="179676"/>
    <lineage>
        <taxon>Eukaryota</taxon>
        <taxon>Metazoa</taxon>
        <taxon>Ecdysozoa</taxon>
        <taxon>Arthropoda</taxon>
        <taxon>Hexapoda</taxon>
        <taxon>Insecta</taxon>
        <taxon>Pterygota</taxon>
        <taxon>Neoptera</taxon>
        <taxon>Endopterygota</taxon>
        <taxon>Diptera</taxon>
        <taxon>Nematocera</taxon>
        <taxon>Chironomoidea</taxon>
        <taxon>Ceratopogonidae</taxon>
        <taxon>Ceratopogoninae</taxon>
        <taxon>Culicoides</taxon>
        <taxon>Monoculicoides</taxon>
    </lineage>
</organism>
<feature type="region of interest" description="Disordered" evidence="7">
    <location>
        <begin position="266"/>
        <end position="406"/>
    </location>
</feature>
<feature type="compositionally biased region" description="Basic and acidic residues" evidence="7">
    <location>
        <begin position="2522"/>
        <end position="2539"/>
    </location>
</feature>
<dbReference type="InterPro" id="IPR019786">
    <property type="entry name" value="Zinc_finger_PHD-type_CS"/>
</dbReference>
<evidence type="ECO:0000259" key="8">
    <source>
        <dbReference type="PROSITE" id="PS50016"/>
    </source>
</evidence>
<feature type="compositionally biased region" description="Polar residues" evidence="7">
    <location>
        <begin position="298"/>
        <end position="315"/>
    </location>
</feature>
<feature type="compositionally biased region" description="Low complexity" evidence="7">
    <location>
        <begin position="3657"/>
        <end position="3674"/>
    </location>
</feature>
<feature type="region of interest" description="Disordered" evidence="7">
    <location>
        <begin position="1898"/>
        <end position="2036"/>
    </location>
</feature>
<feature type="domain" description="PHD-type" evidence="8">
    <location>
        <begin position="2572"/>
        <end position="2622"/>
    </location>
</feature>
<feature type="compositionally biased region" description="Basic and acidic residues" evidence="7">
    <location>
        <begin position="2149"/>
        <end position="2160"/>
    </location>
</feature>
<feature type="compositionally biased region" description="Polar residues" evidence="7">
    <location>
        <begin position="3414"/>
        <end position="3425"/>
    </location>
</feature>
<feature type="compositionally biased region" description="Basic residues" evidence="7">
    <location>
        <begin position="369"/>
        <end position="383"/>
    </location>
</feature>
<feature type="compositionally biased region" description="Basic and acidic residues" evidence="7">
    <location>
        <begin position="1029"/>
        <end position="1069"/>
    </location>
</feature>
<dbReference type="PANTHER" id="PTHR14296">
    <property type="entry name" value="REMODELING AND SPACING FACTOR 1"/>
    <property type="match status" value="1"/>
</dbReference>
<protein>
    <submittedName>
        <fullName evidence="10">CSON014502 protein</fullName>
    </submittedName>
</protein>
<dbReference type="EMBL" id="UFQT01000822">
    <property type="protein sequence ID" value="SSX27403.1"/>
    <property type="molecule type" value="Genomic_DNA"/>
</dbReference>
<dbReference type="InterPro" id="IPR028938">
    <property type="entry name" value="Rsf1-like"/>
</dbReference>
<feature type="compositionally biased region" description="Basic and acidic residues" evidence="7">
    <location>
        <begin position="2763"/>
        <end position="2818"/>
    </location>
</feature>
<feature type="compositionally biased region" description="Basic residues" evidence="7">
    <location>
        <begin position="1903"/>
        <end position="1912"/>
    </location>
</feature>
<feature type="compositionally biased region" description="Low complexity" evidence="7">
    <location>
        <begin position="341"/>
        <end position="350"/>
    </location>
</feature>
<feature type="compositionally biased region" description="Low complexity" evidence="7">
    <location>
        <begin position="1957"/>
        <end position="1972"/>
    </location>
</feature>
<feature type="compositionally biased region" description="Low complexity" evidence="7">
    <location>
        <begin position="3684"/>
        <end position="3705"/>
    </location>
</feature>
<feature type="compositionally biased region" description="Basic residues" evidence="7">
    <location>
        <begin position="2987"/>
        <end position="2998"/>
    </location>
</feature>
<feature type="region of interest" description="Disordered" evidence="7">
    <location>
        <begin position="3531"/>
        <end position="3757"/>
    </location>
</feature>
<feature type="compositionally biased region" description="Polar residues" evidence="7">
    <location>
        <begin position="2382"/>
        <end position="2424"/>
    </location>
</feature>
<dbReference type="PROSITE" id="PS50016">
    <property type="entry name" value="ZF_PHD_2"/>
    <property type="match status" value="1"/>
</dbReference>
<feature type="compositionally biased region" description="Basic residues" evidence="7">
    <location>
        <begin position="2488"/>
        <end position="2502"/>
    </location>
</feature>
<feature type="compositionally biased region" description="Basic and acidic residues" evidence="7">
    <location>
        <begin position="2347"/>
        <end position="2365"/>
    </location>
</feature>
<feature type="compositionally biased region" description="Basic and acidic residues" evidence="7">
    <location>
        <begin position="2262"/>
        <end position="2276"/>
    </location>
</feature>
<feature type="compositionally biased region" description="Polar residues" evidence="7">
    <location>
        <begin position="804"/>
        <end position="815"/>
    </location>
</feature>
<feature type="compositionally biased region" description="Acidic residues" evidence="7">
    <location>
        <begin position="2926"/>
        <end position="2962"/>
    </location>
</feature>
<evidence type="ECO:0000256" key="5">
    <source>
        <dbReference type="ARBA" id="ARBA00023242"/>
    </source>
</evidence>
<feature type="compositionally biased region" description="Acidic residues" evidence="7">
    <location>
        <begin position="388"/>
        <end position="397"/>
    </location>
</feature>
<evidence type="ECO:0000256" key="2">
    <source>
        <dbReference type="ARBA" id="ARBA00022723"/>
    </source>
</evidence>
<dbReference type="PANTHER" id="PTHR14296:SF16">
    <property type="entry name" value="REMODELING AND SPACING FACTOR 1"/>
    <property type="match status" value="1"/>
</dbReference>
<feature type="compositionally biased region" description="Basic and acidic residues" evidence="7">
    <location>
        <begin position="2302"/>
        <end position="2311"/>
    </location>
</feature>
<feature type="compositionally biased region" description="Polar residues" evidence="7">
    <location>
        <begin position="1922"/>
        <end position="1934"/>
    </location>
</feature>
<feature type="compositionally biased region" description="Polar residues" evidence="7">
    <location>
        <begin position="3595"/>
        <end position="3608"/>
    </location>
</feature>
<feature type="region of interest" description="Disordered" evidence="7">
    <location>
        <begin position="2330"/>
        <end position="2571"/>
    </location>
</feature>
<evidence type="ECO:0000259" key="9">
    <source>
        <dbReference type="PROSITE" id="PS50827"/>
    </source>
</evidence>
<dbReference type="InterPro" id="IPR011011">
    <property type="entry name" value="Znf_FYVE_PHD"/>
</dbReference>
<feature type="compositionally biased region" description="Low complexity" evidence="7">
    <location>
        <begin position="2687"/>
        <end position="2696"/>
    </location>
</feature>
<feature type="compositionally biased region" description="Polar residues" evidence="7">
    <location>
        <begin position="1402"/>
        <end position="1425"/>
    </location>
</feature>
<feature type="compositionally biased region" description="Basic residues" evidence="7">
    <location>
        <begin position="329"/>
        <end position="340"/>
    </location>
</feature>
<feature type="compositionally biased region" description="Basic and acidic residues" evidence="7">
    <location>
        <begin position="2999"/>
        <end position="3008"/>
    </location>
</feature>
<feature type="compositionally biased region" description="Basic and acidic residues" evidence="7">
    <location>
        <begin position="3173"/>
        <end position="3187"/>
    </location>
</feature>
<keyword evidence="2" id="KW-0479">Metal-binding</keyword>
<feature type="region of interest" description="Disordered" evidence="7">
    <location>
        <begin position="1847"/>
        <end position="1871"/>
    </location>
</feature>
<feature type="region of interest" description="Disordered" evidence="7">
    <location>
        <begin position="2064"/>
        <end position="2318"/>
    </location>
</feature>
<feature type="region of interest" description="Disordered" evidence="7">
    <location>
        <begin position="1106"/>
        <end position="1212"/>
    </location>
</feature>
<feature type="region of interest" description="Disordered" evidence="7">
    <location>
        <begin position="191"/>
        <end position="237"/>
    </location>
</feature>
<feature type="compositionally biased region" description="Basic and acidic residues" evidence="7">
    <location>
        <begin position="946"/>
        <end position="962"/>
    </location>
</feature>
<reference evidence="11" key="2">
    <citation type="submission" date="2018-07" db="EMBL/GenBank/DDBJ databases">
        <authorList>
            <person name="Quirk P.G."/>
            <person name="Krulwich T.A."/>
        </authorList>
    </citation>
    <scope>NUCLEOTIDE SEQUENCE</scope>
</reference>
<accession>A0A336L1J9</accession>
<feature type="region of interest" description="Disordered" evidence="7">
    <location>
        <begin position="928"/>
        <end position="1069"/>
    </location>
</feature>
<feature type="compositionally biased region" description="Polar residues" evidence="7">
    <location>
        <begin position="3561"/>
        <end position="3584"/>
    </location>
</feature>